<accession>A0A6A6V5H6</accession>
<evidence type="ECO:0000256" key="1">
    <source>
        <dbReference type="SAM" id="Phobius"/>
    </source>
</evidence>
<reference evidence="2" key="1">
    <citation type="journal article" date="2020" name="Stud. Mycol.">
        <title>101 Dothideomycetes genomes: a test case for predicting lifestyles and emergence of pathogens.</title>
        <authorList>
            <person name="Haridas S."/>
            <person name="Albert R."/>
            <person name="Binder M."/>
            <person name="Bloem J."/>
            <person name="Labutti K."/>
            <person name="Salamov A."/>
            <person name="Andreopoulos B."/>
            <person name="Baker S."/>
            <person name="Barry K."/>
            <person name="Bills G."/>
            <person name="Bluhm B."/>
            <person name="Cannon C."/>
            <person name="Castanera R."/>
            <person name="Culley D."/>
            <person name="Daum C."/>
            <person name="Ezra D."/>
            <person name="Gonzalez J."/>
            <person name="Henrissat B."/>
            <person name="Kuo A."/>
            <person name="Liang C."/>
            <person name="Lipzen A."/>
            <person name="Lutzoni F."/>
            <person name="Magnuson J."/>
            <person name="Mondo S."/>
            <person name="Nolan M."/>
            <person name="Ohm R."/>
            <person name="Pangilinan J."/>
            <person name="Park H.-J."/>
            <person name="Ramirez L."/>
            <person name="Alfaro M."/>
            <person name="Sun H."/>
            <person name="Tritt A."/>
            <person name="Yoshinaga Y."/>
            <person name="Zwiers L.-H."/>
            <person name="Turgeon B."/>
            <person name="Goodwin S."/>
            <person name="Spatafora J."/>
            <person name="Crous P."/>
            <person name="Grigoriev I."/>
        </authorList>
    </citation>
    <scope>NUCLEOTIDE SEQUENCE</scope>
    <source>
        <strain evidence="2">CBS 119925</strain>
    </source>
</reference>
<protein>
    <submittedName>
        <fullName evidence="2">Uncharacterized protein</fullName>
    </submittedName>
</protein>
<name>A0A6A6V5H6_9PLEO</name>
<dbReference type="EMBL" id="MU006588">
    <property type="protein sequence ID" value="KAF2744561.1"/>
    <property type="molecule type" value="Genomic_DNA"/>
</dbReference>
<dbReference type="Proteomes" id="UP000799440">
    <property type="component" value="Unassembled WGS sequence"/>
</dbReference>
<evidence type="ECO:0000313" key="2">
    <source>
        <dbReference type="EMBL" id="KAF2744561.1"/>
    </source>
</evidence>
<keyword evidence="1" id="KW-0812">Transmembrane</keyword>
<gene>
    <name evidence="2" type="ORF">M011DRAFT_168721</name>
</gene>
<dbReference type="AlphaFoldDB" id="A0A6A6V5H6"/>
<sequence length="85" mass="9532">MLGLVAPDLASYAPSCPLTSHWVRSVMYHSCRTIAATERSIETLTATIVQSFVTCFGICSTILLSLWDLRLCARNFCSRWSLQFL</sequence>
<keyword evidence="3" id="KW-1185">Reference proteome</keyword>
<evidence type="ECO:0000313" key="3">
    <source>
        <dbReference type="Proteomes" id="UP000799440"/>
    </source>
</evidence>
<keyword evidence="1" id="KW-0472">Membrane</keyword>
<proteinExistence type="predicted"/>
<organism evidence="2 3">
    <name type="scientific">Sporormia fimetaria CBS 119925</name>
    <dbReference type="NCBI Taxonomy" id="1340428"/>
    <lineage>
        <taxon>Eukaryota</taxon>
        <taxon>Fungi</taxon>
        <taxon>Dikarya</taxon>
        <taxon>Ascomycota</taxon>
        <taxon>Pezizomycotina</taxon>
        <taxon>Dothideomycetes</taxon>
        <taxon>Pleosporomycetidae</taxon>
        <taxon>Pleosporales</taxon>
        <taxon>Sporormiaceae</taxon>
        <taxon>Sporormia</taxon>
    </lineage>
</organism>
<keyword evidence="1" id="KW-1133">Transmembrane helix</keyword>
<feature type="transmembrane region" description="Helical" evidence="1">
    <location>
        <begin position="48"/>
        <end position="69"/>
    </location>
</feature>